<dbReference type="Proteomes" id="UP001161422">
    <property type="component" value="Unassembled WGS sequence"/>
</dbReference>
<organism evidence="6 7">
    <name type="scientific">Paraferrimonas sedimenticola</name>
    <dbReference type="NCBI Taxonomy" id="375674"/>
    <lineage>
        <taxon>Bacteria</taxon>
        <taxon>Pseudomonadati</taxon>
        <taxon>Pseudomonadota</taxon>
        <taxon>Gammaproteobacteria</taxon>
        <taxon>Alteromonadales</taxon>
        <taxon>Ferrimonadaceae</taxon>
        <taxon>Paraferrimonas</taxon>
    </lineage>
</organism>
<dbReference type="AlphaFoldDB" id="A0AA37RXX8"/>
<accession>A0AA37RXX8</accession>
<proteinExistence type="predicted"/>
<dbReference type="EMBL" id="BSNC01000005">
    <property type="protein sequence ID" value="GLP96929.1"/>
    <property type="molecule type" value="Genomic_DNA"/>
</dbReference>
<dbReference type="GO" id="GO:0009279">
    <property type="term" value="C:cell outer membrane"/>
    <property type="evidence" value="ECO:0007669"/>
    <property type="project" value="UniProtKB-SubCell"/>
</dbReference>
<dbReference type="InterPro" id="IPR050298">
    <property type="entry name" value="Gram-neg_bact_OMP"/>
</dbReference>
<sequence length="388" mass="42572">MKLAWLSSAVSVALAAPAAQAIEVFNDGKNSVGIGGYADVRVLNTQGKTEVADGTSRINFDFNRNMGRGWDLQAKMEWGVNLVGNTDISLTGDYVHTRSGDFLNNRLGFVKVGHEKYGSISAGKQWGVYYDVVAATDIPHIWAGTSSGVYTFNGDGGLNGTGRADKALQYRNEWGNFKLGLQVQARNSADEVRDLQEVPAPLPSTGNVYRIQSITYNSTYGASARYQATDKLEVGVAYNQGEFEGRFLDGTPLNATDKIAAFGSSYGGMYDEGLYLAFNVNQAEFHEVDNEGRIIPKSTGAEALVSYALDGGWVPFLMMNYLKADEESYKRDYEGDTFERSFITGGVHYQWDKNTILYIEGRKDFSKVPDAQKKVEDDGIGIGIRVFL</sequence>
<evidence type="ECO:0000259" key="5">
    <source>
        <dbReference type="Pfam" id="PF13609"/>
    </source>
</evidence>
<dbReference type="PANTHER" id="PTHR34501">
    <property type="entry name" value="PROTEIN YDDL-RELATED"/>
    <property type="match status" value="1"/>
</dbReference>
<evidence type="ECO:0000256" key="3">
    <source>
        <dbReference type="ARBA" id="ARBA00023136"/>
    </source>
</evidence>
<keyword evidence="7" id="KW-1185">Reference proteome</keyword>
<feature type="chain" id="PRO_5041272017" evidence="4">
    <location>
        <begin position="22"/>
        <end position="388"/>
    </location>
</feature>
<evidence type="ECO:0000256" key="2">
    <source>
        <dbReference type="ARBA" id="ARBA00022729"/>
    </source>
</evidence>
<reference evidence="6" key="2">
    <citation type="submission" date="2023-01" db="EMBL/GenBank/DDBJ databases">
        <title>Draft genome sequence of Paraferrimonas sedimenticola strain NBRC 101628.</title>
        <authorList>
            <person name="Sun Q."/>
            <person name="Mori K."/>
        </authorList>
    </citation>
    <scope>NUCLEOTIDE SEQUENCE</scope>
    <source>
        <strain evidence="6">NBRC 101628</strain>
    </source>
</reference>
<dbReference type="Pfam" id="PF13609">
    <property type="entry name" value="Porin_4"/>
    <property type="match status" value="1"/>
</dbReference>
<keyword evidence="3" id="KW-0472">Membrane</keyword>
<evidence type="ECO:0000313" key="6">
    <source>
        <dbReference type="EMBL" id="GLP96929.1"/>
    </source>
</evidence>
<dbReference type="CDD" id="cd00342">
    <property type="entry name" value="gram_neg_porins"/>
    <property type="match status" value="1"/>
</dbReference>
<comment type="subcellular location">
    <subcellularLocation>
        <location evidence="1">Cell outer membrane</location>
        <topology evidence="1">Multi-pass membrane protein</topology>
    </subcellularLocation>
</comment>
<dbReference type="PANTHER" id="PTHR34501:SF2">
    <property type="entry name" value="OUTER MEMBRANE PORIN F-RELATED"/>
    <property type="match status" value="1"/>
</dbReference>
<gene>
    <name evidence="6" type="ORF">GCM10007895_22350</name>
</gene>
<dbReference type="RefSeq" id="WP_095504237.1">
    <property type="nucleotide sequence ID" value="NZ_BSNC01000005.1"/>
</dbReference>
<dbReference type="InterPro" id="IPR033900">
    <property type="entry name" value="Gram_neg_porin_domain"/>
</dbReference>
<reference evidence="6" key="1">
    <citation type="journal article" date="2014" name="Int. J. Syst. Evol. Microbiol.">
        <title>Complete genome sequence of Corynebacterium casei LMG S-19264T (=DSM 44701T), isolated from a smear-ripened cheese.</title>
        <authorList>
            <consortium name="US DOE Joint Genome Institute (JGI-PGF)"/>
            <person name="Walter F."/>
            <person name="Albersmeier A."/>
            <person name="Kalinowski J."/>
            <person name="Ruckert C."/>
        </authorList>
    </citation>
    <scope>NUCLEOTIDE SEQUENCE</scope>
    <source>
        <strain evidence="6">NBRC 101628</strain>
    </source>
</reference>
<evidence type="ECO:0000256" key="4">
    <source>
        <dbReference type="SAM" id="SignalP"/>
    </source>
</evidence>
<evidence type="ECO:0000256" key="1">
    <source>
        <dbReference type="ARBA" id="ARBA00004571"/>
    </source>
</evidence>
<feature type="signal peptide" evidence="4">
    <location>
        <begin position="1"/>
        <end position="21"/>
    </location>
</feature>
<name>A0AA37RXX8_9GAMM</name>
<dbReference type="Gene3D" id="2.40.160.10">
    <property type="entry name" value="Porin"/>
    <property type="match status" value="1"/>
</dbReference>
<feature type="domain" description="Porin" evidence="5">
    <location>
        <begin position="9"/>
        <end position="362"/>
    </location>
</feature>
<protein>
    <submittedName>
        <fullName evidence="6">Porin</fullName>
    </submittedName>
</protein>
<dbReference type="SUPFAM" id="SSF56935">
    <property type="entry name" value="Porins"/>
    <property type="match status" value="1"/>
</dbReference>
<evidence type="ECO:0000313" key="7">
    <source>
        <dbReference type="Proteomes" id="UP001161422"/>
    </source>
</evidence>
<comment type="caution">
    <text evidence="6">The sequence shown here is derived from an EMBL/GenBank/DDBJ whole genome shotgun (WGS) entry which is preliminary data.</text>
</comment>
<dbReference type="GO" id="GO:0015288">
    <property type="term" value="F:porin activity"/>
    <property type="evidence" value="ECO:0007669"/>
    <property type="project" value="InterPro"/>
</dbReference>
<keyword evidence="2 4" id="KW-0732">Signal</keyword>
<dbReference type="InterPro" id="IPR023614">
    <property type="entry name" value="Porin_dom_sf"/>
</dbReference>